<feature type="domain" description="TNase-like" evidence="1">
    <location>
        <begin position="55"/>
        <end position="211"/>
    </location>
</feature>
<dbReference type="InterPro" id="IPR016071">
    <property type="entry name" value="Staphylococal_nuclease_OB-fold"/>
</dbReference>
<dbReference type="InterPro" id="IPR035437">
    <property type="entry name" value="SNase_OB-fold_sf"/>
</dbReference>
<dbReference type="OrthoDB" id="430293at2759"/>
<sequence length="211" mass="21113">MHGRGHRASGALRDAAYPSAVTLPRATARYRDASEIPPAAFHPDGGGGGGATRAAALSAFVTDVADGDTLRVRHTPLRLPGDASNDPTVYFARRALPRSDADALPRGAAETLPVRLGGVDCPEVAHFGRPGQPLGQDAKALVEDLLVTHGGGAAGGDGGGGGGAPGGAAAAKARKALPRGAGAGVRVDLLAKDQYGRLVGTVWVGPPWASV</sequence>
<dbReference type="AlphaFoldDB" id="A0A1X6NLC6"/>
<dbReference type="SUPFAM" id="SSF50199">
    <property type="entry name" value="Staphylococcal nuclease"/>
    <property type="match status" value="1"/>
</dbReference>
<accession>A0A1X6NLC6</accession>
<evidence type="ECO:0000259" key="1">
    <source>
        <dbReference type="PROSITE" id="PS50830"/>
    </source>
</evidence>
<dbReference type="Proteomes" id="UP000218209">
    <property type="component" value="Unassembled WGS sequence"/>
</dbReference>
<feature type="non-terminal residue" evidence="2">
    <location>
        <position position="211"/>
    </location>
</feature>
<gene>
    <name evidence="2" type="ORF">BU14_1509s0002</name>
</gene>
<reference evidence="2 3" key="1">
    <citation type="submission" date="2017-03" db="EMBL/GenBank/DDBJ databases">
        <title>WGS assembly of Porphyra umbilicalis.</title>
        <authorList>
            <person name="Brawley S.H."/>
            <person name="Blouin N.A."/>
            <person name="Ficko-Blean E."/>
            <person name="Wheeler G.L."/>
            <person name="Lohr M."/>
            <person name="Goodson H.V."/>
            <person name="Jenkins J.W."/>
            <person name="Blaby-Haas C.E."/>
            <person name="Helliwell K.E."/>
            <person name="Chan C."/>
            <person name="Marriage T."/>
            <person name="Bhattacharya D."/>
            <person name="Klein A.S."/>
            <person name="Badis Y."/>
            <person name="Brodie J."/>
            <person name="Cao Y."/>
            <person name="Collen J."/>
            <person name="Dittami S.M."/>
            <person name="Gachon C.M."/>
            <person name="Green B.R."/>
            <person name="Karpowicz S."/>
            <person name="Kim J.W."/>
            <person name="Kudahl U."/>
            <person name="Lin S."/>
            <person name="Michel G."/>
            <person name="Mittag M."/>
            <person name="Olson B.J."/>
            <person name="Pangilinan J."/>
            <person name="Peng Y."/>
            <person name="Qiu H."/>
            <person name="Shu S."/>
            <person name="Singer J.T."/>
            <person name="Smith A.G."/>
            <person name="Sprecher B.N."/>
            <person name="Wagner V."/>
            <person name="Wang W."/>
            <person name="Wang Z.-Y."/>
            <person name="Yan J."/>
            <person name="Yarish C."/>
            <person name="Zoeuner-Riek S."/>
            <person name="Zhuang Y."/>
            <person name="Zou Y."/>
            <person name="Lindquist E.A."/>
            <person name="Grimwood J."/>
            <person name="Barry K."/>
            <person name="Rokhsar D.S."/>
            <person name="Schmutz J."/>
            <person name="Stiller J.W."/>
            <person name="Grossman A.R."/>
            <person name="Prochnik S.E."/>
        </authorList>
    </citation>
    <scope>NUCLEOTIDE SEQUENCE [LARGE SCALE GENOMIC DNA]</scope>
    <source>
        <strain evidence="2">4086291</strain>
    </source>
</reference>
<dbReference type="Gene3D" id="2.40.50.90">
    <property type="match status" value="1"/>
</dbReference>
<keyword evidence="3" id="KW-1185">Reference proteome</keyword>
<evidence type="ECO:0000313" key="3">
    <source>
        <dbReference type="Proteomes" id="UP000218209"/>
    </source>
</evidence>
<dbReference type="EMBL" id="KV919548">
    <property type="protein sequence ID" value="OSX69449.1"/>
    <property type="molecule type" value="Genomic_DNA"/>
</dbReference>
<dbReference type="PROSITE" id="PS50830">
    <property type="entry name" value="TNASE_3"/>
    <property type="match status" value="1"/>
</dbReference>
<evidence type="ECO:0000313" key="2">
    <source>
        <dbReference type="EMBL" id="OSX69449.1"/>
    </source>
</evidence>
<name>A0A1X6NLC6_PORUM</name>
<proteinExistence type="predicted"/>
<organism evidence="2 3">
    <name type="scientific">Porphyra umbilicalis</name>
    <name type="common">Purple laver</name>
    <name type="synonym">Red alga</name>
    <dbReference type="NCBI Taxonomy" id="2786"/>
    <lineage>
        <taxon>Eukaryota</taxon>
        <taxon>Rhodophyta</taxon>
        <taxon>Bangiophyceae</taxon>
        <taxon>Bangiales</taxon>
        <taxon>Bangiaceae</taxon>
        <taxon>Porphyra</taxon>
    </lineage>
</organism>
<protein>
    <recommendedName>
        <fullName evidence="1">TNase-like domain-containing protein</fullName>
    </recommendedName>
</protein>